<evidence type="ECO:0000313" key="2">
    <source>
        <dbReference type="EMBL" id="SKC86300.1"/>
    </source>
</evidence>
<sequence>MENKTEFKRNPKGATQHKTAGPYSPVLEIECSKLVVISGQAAIDMEGNVIGNTIEEQAELTLENCKKQLETAGCTFDDVFKVNVFMTDLKLWPRFNKIYEKYFCNPKPVRTAVGTDLLMNLLVEIEMWAVKK</sequence>
<dbReference type="Proteomes" id="UP000190285">
    <property type="component" value="Unassembled WGS sequence"/>
</dbReference>
<dbReference type="PANTHER" id="PTHR11803">
    <property type="entry name" value="2-IMINOBUTANOATE/2-IMINOPROPANOATE DEAMINASE RIDA"/>
    <property type="match status" value="1"/>
</dbReference>
<name>A0A1T5MDK5_9FIRM</name>
<evidence type="ECO:0000313" key="3">
    <source>
        <dbReference type="Proteomes" id="UP000190285"/>
    </source>
</evidence>
<dbReference type="EMBL" id="FUZT01000014">
    <property type="protein sequence ID" value="SKC86300.1"/>
    <property type="molecule type" value="Genomic_DNA"/>
</dbReference>
<keyword evidence="3" id="KW-1185">Reference proteome</keyword>
<dbReference type="PANTHER" id="PTHR11803:SF58">
    <property type="entry name" value="PROTEIN HMF1-RELATED"/>
    <property type="match status" value="1"/>
</dbReference>
<gene>
    <name evidence="2" type="ORF">SAMN02194393_04510</name>
</gene>
<dbReference type="AlphaFoldDB" id="A0A1T5MDK5"/>
<accession>A0A1T5MDK5</accession>
<dbReference type="GO" id="GO:0005829">
    <property type="term" value="C:cytosol"/>
    <property type="evidence" value="ECO:0007669"/>
    <property type="project" value="TreeGrafter"/>
</dbReference>
<dbReference type="SUPFAM" id="SSF55298">
    <property type="entry name" value="YjgF-like"/>
    <property type="match status" value="1"/>
</dbReference>
<dbReference type="InterPro" id="IPR035959">
    <property type="entry name" value="RutC-like_sf"/>
</dbReference>
<organism evidence="2 3">
    <name type="scientific">Maledivibacter halophilus</name>
    <dbReference type="NCBI Taxonomy" id="36842"/>
    <lineage>
        <taxon>Bacteria</taxon>
        <taxon>Bacillati</taxon>
        <taxon>Bacillota</taxon>
        <taxon>Clostridia</taxon>
        <taxon>Peptostreptococcales</taxon>
        <taxon>Caminicellaceae</taxon>
        <taxon>Maledivibacter</taxon>
    </lineage>
</organism>
<dbReference type="Gene3D" id="3.30.1330.40">
    <property type="entry name" value="RutC-like"/>
    <property type="match status" value="1"/>
</dbReference>
<dbReference type="InterPro" id="IPR006175">
    <property type="entry name" value="YjgF/YER057c/UK114"/>
</dbReference>
<dbReference type="RefSeq" id="WP_170917545.1">
    <property type="nucleotide sequence ID" value="NZ_FUZT01000014.1"/>
</dbReference>
<dbReference type="GO" id="GO:0019239">
    <property type="term" value="F:deaminase activity"/>
    <property type="evidence" value="ECO:0007669"/>
    <property type="project" value="TreeGrafter"/>
</dbReference>
<comment type="similarity">
    <text evidence="1">Belongs to the RutC family.</text>
</comment>
<protein>
    <submittedName>
        <fullName evidence="2">2-iminobutanoate/2-iminopropanoate deaminase</fullName>
    </submittedName>
</protein>
<dbReference type="Pfam" id="PF01042">
    <property type="entry name" value="Ribonuc_L-PSP"/>
    <property type="match status" value="1"/>
</dbReference>
<dbReference type="STRING" id="36842.SAMN02194393_04510"/>
<reference evidence="2 3" key="1">
    <citation type="submission" date="2017-02" db="EMBL/GenBank/DDBJ databases">
        <authorList>
            <person name="Peterson S.W."/>
        </authorList>
    </citation>
    <scope>NUCLEOTIDE SEQUENCE [LARGE SCALE GENOMIC DNA]</scope>
    <source>
        <strain evidence="2 3">M1</strain>
    </source>
</reference>
<proteinExistence type="inferred from homology"/>
<evidence type="ECO:0000256" key="1">
    <source>
        <dbReference type="ARBA" id="ARBA00010552"/>
    </source>
</evidence>
<dbReference type="CDD" id="cd00448">
    <property type="entry name" value="YjgF_YER057c_UK114_family"/>
    <property type="match status" value="1"/>
</dbReference>